<accession>A0ACC1D360</accession>
<organism evidence="1 2">
    <name type="scientific">Dendrolimus kikuchii</name>
    <dbReference type="NCBI Taxonomy" id="765133"/>
    <lineage>
        <taxon>Eukaryota</taxon>
        <taxon>Metazoa</taxon>
        <taxon>Ecdysozoa</taxon>
        <taxon>Arthropoda</taxon>
        <taxon>Hexapoda</taxon>
        <taxon>Insecta</taxon>
        <taxon>Pterygota</taxon>
        <taxon>Neoptera</taxon>
        <taxon>Endopterygota</taxon>
        <taxon>Lepidoptera</taxon>
        <taxon>Glossata</taxon>
        <taxon>Ditrysia</taxon>
        <taxon>Bombycoidea</taxon>
        <taxon>Lasiocampidae</taxon>
        <taxon>Dendrolimus</taxon>
    </lineage>
</organism>
<dbReference type="Proteomes" id="UP000824533">
    <property type="component" value="Linkage Group LG10"/>
</dbReference>
<comment type="caution">
    <text evidence="1">The sequence shown here is derived from an EMBL/GenBank/DDBJ whole genome shotgun (WGS) entry which is preliminary data.</text>
</comment>
<name>A0ACC1D360_9NEOP</name>
<evidence type="ECO:0000313" key="1">
    <source>
        <dbReference type="EMBL" id="KAJ0178033.1"/>
    </source>
</evidence>
<keyword evidence="2" id="KW-1185">Reference proteome</keyword>
<gene>
    <name evidence="1" type="ORF">K1T71_005856</name>
</gene>
<sequence length="517" mass="57710">MSQISLTKLVTTHFRAGAMGRSEPEFCFTWNKLITRTASKKVVTLDNLNPNMVKLEYAVRGPLVIRAAAIAKELQQGVKKPFKRVIGANIGDAHAMGQKPITFFRQVLACVTLPELINQGAYPEDVKQRATEILASCGGRSIGAYTQSYGIELIRKHVAEYIERRDGFKANWEDICITAGASSAVKYCLQMFCNRIGGKASGVMLPIPQYPLYSSSLAEFGLSKVDYFLDEDHDWALDLSELERSIKESLKHCCPRAIVVINPGNPTGQVLTRENIEGIIRFAHKHKLFIFADEVYQDNVYAEGSKFFAFKKVLMEMGSPYVEEVELVSFMSASKGYAGECGLRGGWLELVNLDPGVQAHLYKCISAMLCPNIVGQITMDCVAKPPEPGQPSYELWLKEKTAILDSLKKRAKMIADTFNTMKGFKCNVVQGSMYAFPRFELPPKAIAAAQKEGKTPDTFYAFRLLEETGICVISGSGFGQKPGTYHFRTTILPQPELLQEMLDIFQKFHDKFTKDYS</sequence>
<reference evidence="1 2" key="1">
    <citation type="journal article" date="2021" name="Front. Genet.">
        <title>Chromosome-Level Genome Assembly Reveals Significant Gene Expansion in the Toll and IMD Signaling Pathways of Dendrolimus kikuchii.</title>
        <authorList>
            <person name="Zhou J."/>
            <person name="Wu P."/>
            <person name="Xiong Z."/>
            <person name="Liu N."/>
            <person name="Zhao N."/>
            <person name="Ji M."/>
            <person name="Qiu Y."/>
            <person name="Yang B."/>
        </authorList>
    </citation>
    <scope>NUCLEOTIDE SEQUENCE [LARGE SCALE GENOMIC DNA]</scope>
    <source>
        <strain evidence="1">Ann1</strain>
    </source>
</reference>
<dbReference type="EMBL" id="CM034396">
    <property type="protein sequence ID" value="KAJ0178033.1"/>
    <property type="molecule type" value="Genomic_DNA"/>
</dbReference>
<evidence type="ECO:0000313" key="2">
    <source>
        <dbReference type="Proteomes" id="UP000824533"/>
    </source>
</evidence>
<protein>
    <submittedName>
        <fullName evidence="1">Uncharacterized protein</fullName>
    </submittedName>
</protein>
<proteinExistence type="predicted"/>